<organism evidence="1">
    <name type="scientific">Myoviridae sp. ctoNH1</name>
    <dbReference type="NCBI Taxonomy" id="2826695"/>
    <lineage>
        <taxon>Viruses</taxon>
        <taxon>Duplodnaviria</taxon>
        <taxon>Heunggongvirae</taxon>
        <taxon>Uroviricota</taxon>
        <taxon>Caudoviricetes</taxon>
    </lineage>
</organism>
<sequence length="97" mass="11045">MQGLQCWDQYGRLVVDVGDYNMRFIGTVYLNVGPGANAWSVPVQGMRPNGWLAVLRTSLYWNDYYCIPGNNAFTVQYLPVSSPYTATLTFDVYKFEV</sequence>
<proteinExistence type="predicted"/>
<name>A0A8S5QSX4_9CAUD</name>
<protein>
    <submittedName>
        <fullName evidence="1">Uncharacterized protein</fullName>
    </submittedName>
</protein>
<evidence type="ECO:0000313" key="1">
    <source>
        <dbReference type="EMBL" id="DAE21829.1"/>
    </source>
</evidence>
<accession>A0A8S5QSX4</accession>
<dbReference type="EMBL" id="BK015718">
    <property type="protein sequence ID" value="DAE21829.1"/>
    <property type="molecule type" value="Genomic_DNA"/>
</dbReference>
<reference evidence="1" key="1">
    <citation type="journal article" date="2021" name="Proc. Natl. Acad. Sci. U.S.A.">
        <title>A Catalog of Tens of Thousands of Viruses from Human Metagenomes Reveals Hidden Associations with Chronic Diseases.</title>
        <authorList>
            <person name="Tisza M.J."/>
            <person name="Buck C.B."/>
        </authorList>
    </citation>
    <scope>NUCLEOTIDE SEQUENCE</scope>
    <source>
        <strain evidence="1">CtoNH1</strain>
    </source>
</reference>